<dbReference type="GO" id="GO:0034496">
    <property type="term" value="P:multivesicular body membrane disassembly"/>
    <property type="evidence" value="ECO:0007669"/>
    <property type="project" value="TreeGrafter"/>
</dbReference>
<gene>
    <name evidence="21" type="ORF">B5807_05691</name>
</gene>
<comment type="catalytic activity">
    <reaction evidence="1">
        <text>a triacylglycerol + H2O = a diacylglycerol + a fatty acid + H(+)</text>
        <dbReference type="Rhea" id="RHEA:12044"/>
        <dbReference type="ChEBI" id="CHEBI:15377"/>
        <dbReference type="ChEBI" id="CHEBI:15378"/>
        <dbReference type="ChEBI" id="CHEBI:17855"/>
        <dbReference type="ChEBI" id="CHEBI:18035"/>
        <dbReference type="ChEBI" id="CHEBI:28868"/>
        <dbReference type="EC" id="3.1.1.3"/>
    </reaction>
</comment>
<evidence type="ECO:0000256" key="6">
    <source>
        <dbReference type="ARBA" id="ARBA00013279"/>
    </source>
</evidence>
<keyword evidence="12 19" id="KW-1133">Transmembrane helix</keyword>
<evidence type="ECO:0000256" key="12">
    <source>
        <dbReference type="ARBA" id="ARBA00022989"/>
    </source>
</evidence>
<keyword evidence="13" id="KW-0072">Autophagy</keyword>
<evidence type="ECO:0000256" key="15">
    <source>
        <dbReference type="ARBA" id="ARBA00023136"/>
    </source>
</evidence>
<accession>A0A1Y2LZZ4</accession>
<evidence type="ECO:0000256" key="9">
    <source>
        <dbReference type="ARBA" id="ARBA00022801"/>
    </source>
</evidence>
<keyword evidence="16" id="KW-0325">Glycoprotein</keyword>
<evidence type="ECO:0000256" key="14">
    <source>
        <dbReference type="ARBA" id="ARBA00023098"/>
    </source>
</evidence>
<evidence type="ECO:0000256" key="3">
    <source>
        <dbReference type="ARBA" id="ARBA00004343"/>
    </source>
</evidence>
<evidence type="ECO:0000313" key="22">
    <source>
        <dbReference type="Proteomes" id="UP000193240"/>
    </source>
</evidence>
<feature type="transmembrane region" description="Helical" evidence="19">
    <location>
        <begin position="12"/>
        <end position="38"/>
    </location>
</feature>
<evidence type="ECO:0000256" key="2">
    <source>
        <dbReference type="ARBA" id="ARBA00004270"/>
    </source>
</evidence>
<organism evidence="21 22">
    <name type="scientific">Epicoccum nigrum</name>
    <name type="common">Soil fungus</name>
    <name type="synonym">Epicoccum purpurascens</name>
    <dbReference type="NCBI Taxonomy" id="105696"/>
    <lineage>
        <taxon>Eukaryota</taxon>
        <taxon>Fungi</taxon>
        <taxon>Dikarya</taxon>
        <taxon>Ascomycota</taxon>
        <taxon>Pezizomycotina</taxon>
        <taxon>Dothideomycetes</taxon>
        <taxon>Pleosporomycetidae</taxon>
        <taxon>Pleosporales</taxon>
        <taxon>Pleosporineae</taxon>
        <taxon>Didymellaceae</taxon>
        <taxon>Epicoccum</taxon>
    </lineage>
</organism>
<dbReference type="InterPro" id="IPR002921">
    <property type="entry name" value="Fungal_lipase-type"/>
</dbReference>
<keyword evidence="22" id="KW-1185">Reference proteome</keyword>
<keyword evidence="15 19" id="KW-0472">Membrane</keyword>
<dbReference type="SUPFAM" id="SSF53474">
    <property type="entry name" value="alpha/beta-Hydrolases"/>
    <property type="match status" value="1"/>
</dbReference>
<dbReference type="InterPro" id="IPR050805">
    <property type="entry name" value="ATG15_Lipase"/>
</dbReference>
<keyword evidence="7 19" id="KW-0812">Transmembrane</keyword>
<dbReference type="OMA" id="AFETLCH"/>
<evidence type="ECO:0000256" key="13">
    <source>
        <dbReference type="ARBA" id="ARBA00023006"/>
    </source>
</evidence>
<evidence type="ECO:0000259" key="20">
    <source>
        <dbReference type="Pfam" id="PF01764"/>
    </source>
</evidence>
<dbReference type="AlphaFoldDB" id="A0A1Y2LZZ4"/>
<evidence type="ECO:0000256" key="11">
    <source>
        <dbReference type="ARBA" id="ARBA00022968"/>
    </source>
</evidence>
<dbReference type="InParanoid" id="A0A1Y2LZZ4"/>
<comment type="function">
    <text evidence="17">Lipase which is essential for lysis of subvacuolar cytoplasm to vacuole targeted bodies and intravacuolar autophagic bodies. Involved in the lysis of intravacuolar multivesicular body (MVB) vesicles. The intravacuolar membrane disintegration by ATG15 is critical to life span extension.</text>
</comment>
<evidence type="ECO:0000256" key="4">
    <source>
        <dbReference type="ARBA" id="ARBA00010701"/>
    </source>
</evidence>
<dbReference type="EC" id="3.1.1.3" evidence="6"/>
<name>A0A1Y2LZZ4_EPING</name>
<dbReference type="GO" id="GO:0034727">
    <property type="term" value="P:piecemeal microautophagy of the nucleus"/>
    <property type="evidence" value="ECO:0007669"/>
    <property type="project" value="TreeGrafter"/>
</dbReference>
<dbReference type="Pfam" id="PF01764">
    <property type="entry name" value="Lipase_3"/>
    <property type="match status" value="1"/>
</dbReference>
<keyword evidence="14" id="KW-0443">Lipid metabolism</keyword>
<keyword evidence="11" id="KW-0735">Signal-anchor</keyword>
<evidence type="ECO:0000313" key="21">
    <source>
        <dbReference type="EMBL" id="OSS49474.1"/>
    </source>
</evidence>
<dbReference type="FunCoup" id="A0A1Y2LZZ4">
    <property type="interactions" value="57"/>
</dbReference>
<evidence type="ECO:0000256" key="16">
    <source>
        <dbReference type="ARBA" id="ARBA00023180"/>
    </source>
</evidence>
<dbReference type="PANTHER" id="PTHR47175">
    <property type="entry name" value="LIPASE ATG15-RELATED"/>
    <property type="match status" value="1"/>
</dbReference>
<evidence type="ECO:0000256" key="5">
    <source>
        <dbReference type="ARBA" id="ARBA00011137"/>
    </source>
</evidence>
<sequence>MSQFEKPRQPWAIVSKSLFTIGIFAQVAILLLILGSYLDLYPSTNSPLPNREVAQLFRDGGLTLRHVIHHGAGQPGPRARRLDVTANRVVQAEAAGHFGPFAVKKALLTIERPSKVHKYDGQRPVWSEMSPIWTAEEFQGPDVEDKDTIISLASMSEDAYKPGPEDPEWMDVDENFNSTVPFGWDDSGIRGHVFGDEKNNTIVLAVKGTTVAMFESNGTSGHDKDNDNLFGSCCCGQGGSYWWKQSCDCMTGTYTCDDKCVRHEMKKPNRYYQATVELYEEVLKMYPDANVITTGHSLGGVLASLIGLQHGIPAVSFEAYPQAMAAKRLGLPAAGDVAPLRKNTGGFHFGHTADPVYMGTCNGFSSFCSIGGYAFETLCHTGKRCAYDVVKDWGWRPSTNTHRLRYAIDNVYKKYEKAATCVDEDVDCVDCLLWKFEEGTHTTPVTTSTPTSSTHTRTRTETCKTPGWWGCRDETTTTATATATTTSTEPIITTTSESSTSTCKTPGWFGCKDKTSATGTSSAPDATTTTCTSKGWFGRCNDAPATTTPAAEAYAYYRAAATATRTAA</sequence>
<keyword evidence="9" id="KW-0378">Hydrolase</keyword>
<dbReference type="CDD" id="cd00519">
    <property type="entry name" value="Lipase_3"/>
    <property type="match status" value="1"/>
</dbReference>
<keyword evidence="8" id="KW-0967">Endosome</keyword>
<evidence type="ECO:0000256" key="17">
    <source>
        <dbReference type="ARBA" id="ARBA00024663"/>
    </source>
</evidence>
<reference evidence="21 22" key="1">
    <citation type="journal article" date="2017" name="Genome Announc.">
        <title>Genome sequence of the saprophytic ascomycete Epicoccum nigrum ICMP 19927 strain isolated from New Zealand.</title>
        <authorList>
            <person name="Fokin M."/>
            <person name="Fleetwood D."/>
            <person name="Weir B.S."/>
            <person name="Villas-Boas S.G."/>
        </authorList>
    </citation>
    <scope>NUCLEOTIDE SEQUENCE [LARGE SCALE GENOMIC DNA]</scope>
    <source>
        <strain evidence="21 22">ICMP 19927</strain>
    </source>
</reference>
<dbReference type="GO" id="GO:0005775">
    <property type="term" value="C:vacuolar lumen"/>
    <property type="evidence" value="ECO:0007669"/>
    <property type="project" value="TreeGrafter"/>
</dbReference>
<evidence type="ECO:0000256" key="7">
    <source>
        <dbReference type="ARBA" id="ARBA00022692"/>
    </source>
</evidence>
<keyword evidence="10" id="KW-0442">Lipid degradation</keyword>
<evidence type="ECO:0000256" key="1">
    <source>
        <dbReference type="ARBA" id="ARBA00001024"/>
    </source>
</evidence>
<dbReference type="InterPro" id="IPR029058">
    <property type="entry name" value="AB_hydrolase_fold"/>
</dbReference>
<evidence type="ECO:0000256" key="18">
    <source>
        <dbReference type="ARBA" id="ARBA00029828"/>
    </source>
</evidence>
<comment type="subunit">
    <text evidence="5">Binds to both phosphatidylinositol (PI) and phosphatidylinositol 3,5-bisphosphate (PIP2).</text>
</comment>
<evidence type="ECO:0000256" key="8">
    <source>
        <dbReference type="ARBA" id="ARBA00022753"/>
    </source>
</evidence>
<feature type="domain" description="Fungal lipase-type" evidence="20">
    <location>
        <begin position="272"/>
        <end position="308"/>
    </location>
</feature>
<comment type="subcellular location">
    <subcellularLocation>
        <location evidence="3">Endosome</location>
        <location evidence="3">Multivesicular body membrane</location>
        <topology evidence="3">Single-pass type II membrane protein</topology>
    </subcellularLocation>
    <subcellularLocation>
        <location evidence="2">Prevacuolar compartment membrane</location>
        <topology evidence="2">Single-pass type II membrane protein</topology>
    </subcellularLocation>
</comment>
<evidence type="ECO:0000256" key="19">
    <source>
        <dbReference type="SAM" id="Phobius"/>
    </source>
</evidence>
<dbReference type="Gene3D" id="3.40.50.1820">
    <property type="entry name" value="alpha/beta hydrolase"/>
    <property type="match status" value="1"/>
</dbReference>
<dbReference type="STRING" id="105696.A0A1Y2LZZ4"/>
<dbReference type="GO" id="GO:0004620">
    <property type="term" value="F:phospholipase activity"/>
    <property type="evidence" value="ECO:0007669"/>
    <property type="project" value="TreeGrafter"/>
</dbReference>
<proteinExistence type="inferred from homology"/>
<dbReference type="GO" id="GO:0032585">
    <property type="term" value="C:multivesicular body membrane"/>
    <property type="evidence" value="ECO:0007669"/>
    <property type="project" value="UniProtKB-SubCell"/>
</dbReference>
<dbReference type="GO" id="GO:0004806">
    <property type="term" value="F:triacylglycerol lipase activity"/>
    <property type="evidence" value="ECO:0007669"/>
    <property type="project" value="UniProtKB-EC"/>
</dbReference>
<dbReference type="GO" id="GO:0046461">
    <property type="term" value="P:neutral lipid catabolic process"/>
    <property type="evidence" value="ECO:0007669"/>
    <property type="project" value="TreeGrafter"/>
</dbReference>
<dbReference type="PANTHER" id="PTHR47175:SF2">
    <property type="entry name" value="LIPASE ATG15-RELATED"/>
    <property type="match status" value="1"/>
</dbReference>
<dbReference type="EMBL" id="KZ107844">
    <property type="protein sequence ID" value="OSS49474.1"/>
    <property type="molecule type" value="Genomic_DNA"/>
</dbReference>
<dbReference type="Proteomes" id="UP000193240">
    <property type="component" value="Unassembled WGS sequence"/>
</dbReference>
<protein>
    <recommendedName>
        <fullName evidence="6">triacylglycerol lipase</fullName>
        <ecNumber evidence="6">3.1.1.3</ecNumber>
    </recommendedName>
    <alternativeName>
        <fullName evidence="18">Autophagy-related protein 15</fullName>
    </alternativeName>
</protein>
<evidence type="ECO:0000256" key="10">
    <source>
        <dbReference type="ARBA" id="ARBA00022963"/>
    </source>
</evidence>
<comment type="similarity">
    <text evidence="4">Belongs to the AB hydrolase superfamily. Lipase family.</text>
</comment>
<dbReference type="GO" id="GO:0006660">
    <property type="term" value="P:phosphatidylserine catabolic process"/>
    <property type="evidence" value="ECO:0007669"/>
    <property type="project" value="TreeGrafter"/>
</dbReference>